<evidence type="ECO:0000256" key="1">
    <source>
        <dbReference type="ARBA" id="ARBA00004651"/>
    </source>
</evidence>
<evidence type="ECO:0008006" key="10">
    <source>
        <dbReference type="Google" id="ProtNLM"/>
    </source>
</evidence>
<evidence type="ECO:0000256" key="4">
    <source>
        <dbReference type="ARBA" id="ARBA00022692"/>
    </source>
</evidence>
<feature type="transmembrane region" description="Helical" evidence="7">
    <location>
        <begin position="353"/>
        <end position="376"/>
    </location>
</feature>
<name>A0A267MKG9_9FIRM</name>
<reference evidence="8 9" key="1">
    <citation type="submission" date="2017-06" db="EMBL/GenBank/DDBJ databases">
        <title>Draft genome sequence of anaerobic fermentative bacterium Anaeromicrobium sediminis DY2726D isolated from West Pacific Ocean sediments.</title>
        <authorList>
            <person name="Zeng X."/>
        </authorList>
    </citation>
    <scope>NUCLEOTIDE SEQUENCE [LARGE SCALE GENOMIC DNA]</scope>
    <source>
        <strain evidence="8 9">DY2726D</strain>
    </source>
</reference>
<evidence type="ECO:0000256" key="3">
    <source>
        <dbReference type="ARBA" id="ARBA00022475"/>
    </source>
</evidence>
<comment type="caution">
    <text evidence="8">The sequence shown here is derived from an EMBL/GenBank/DDBJ whole genome shotgun (WGS) entry which is preliminary data.</text>
</comment>
<keyword evidence="6 7" id="KW-0472">Membrane</keyword>
<comment type="subcellular location">
    <subcellularLocation>
        <location evidence="1">Cell membrane</location>
        <topology evidence="1">Multi-pass membrane protein</topology>
    </subcellularLocation>
</comment>
<evidence type="ECO:0000256" key="7">
    <source>
        <dbReference type="SAM" id="Phobius"/>
    </source>
</evidence>
<dbReference type="EMBL" id="NIBG01000004">
    <property type="protein sequence ID" value="PAB60101.1"/>
    <property type="molecule type" value="Genomic_DNA"/>
</dbReference>
<feature type="transmembrane region" description="Helical" evidence="7">
    <location>
        <begin position="140"/>
        <end position="161"/>
    </location>
</feature>
<dbReference type="RefSeq" id="WP_095132336.1">
    <property type="nucleotide sequence ID" value="NZ_NIBG01000004.1"/>
</dbReference>
<dbReference type="Pfam" id="PF01554">
    <property type="entry name" value="MatE"/>
    <property type="match status" value="2"/>
</dbReference>
<feature type="transmembrane region" description="Helical" evidence="7">
    <location>
        <begin position="239"/>
        <end position="261"/>
    </location>
</feature>
<dbReference type="InterPro" id="IPR048279">
    <property type="entry name" value="MdtK-like"/>
</dbReference>
<keyword evidence="2" id="KW-0813">Transport</keyword>
<feature type="transmembrane region" description="Helical" evidence="7">
    <location>
        <begin position="96"/>
        <end position="120"/>
    </location>
</feature>
<evidence type="ECO:0000313" key="8">
    <source>
        <dbReference type="EMBL" id="PAB60101.1"/>
    </source>
</evidence>
<evidence type="ECO:0000256" key="2">
    <source>
        <dbReference type="ARBA" id="ARBA00022448"/>
    </source>
</evidence>
<dbReference type="PIRSF" id="PIRSF006603">
    <property type="entry name" value="DinF"/>
    <property type="match status" value="1"/>
</dbReference>
<proteinExistence type="predicted"/>
<protein>
    <recommendedName>
        <fullName evidence="10">MATE family efflux transporter</fullName>
    </recommendedName>
</protein>
<organism evidence="8 9">
    <name type="scientific">Anaeromicrobium sediminis</name>
    <dbReference type="NCBI Taxonomy" id="1478221"/>
    <lineage>
        <taxon>Bacteria</taxon>
        <taxon>Bacillati</taxon>
        <taxon>Bacillota</taxon>
        <taxon>Clostridia</taxon>
        <taxon>Peptostreptococcales</taxon>
        <taxon>Thermotaleaceae</taxon>
        <taxon>Anaeromicrobium</taxon>
    </lineage>
</organism>
<keyword evidence="9" id="KW-1185">Reference proteome</keyword>
<evidence type="ECO:0000256" key="6">
    <source>
        <dbReference type="ARBA" id="ARBA00023136"/>
    </source>
</evidence>
<evidence type="ECO:0000256" key="5">
    <source>
        <dbReference type="ARBA" id="ARBA00022989"/>
    </source>
</evidence>
<feature type="transmembrane region" description="Helical" evidence="7">
    <location>
        <begin position="417"/>
        <end position="436"/>
    </location>
</feature>
<feature type="transmembrane region" description="Helical" evidence="7">
    <location>
        <begin position="273"/>
        <end position="294"/>
    </location>
</feature>
<keyword evidence="3" id="KW-1003">Cell membrane</keyword>
<sequence>MNLPQKGHVDLGNDKISKIFWHYAIPSILAMLAQSTAGLVDSAFIGRYVGSKGLSAITLIMPFVMLLAGIAIMVAIGGTTLAGIHKGKEELEKSNNYFNVTIVLLSMIAVAATIILIGLSSKFPNLLGAEEKIAEYMIDYIRTLSLFLLPFILTFAFSFFLKLDGKPVVVVLAVLIGTVINISLDYLLVGVLGWEMKGAALATGMSQLIPWLLMLYMIKYKSSWKFSVPIFRKKEIWSMLFNGSSELLSMAAASIAGFIYNVIIIKKIGMEGVAAYAVALQITTISTSVFYGFAEAIQSAVSFNLGAHKLERVKKLRSMSIYANLASGVVLCVASLMLGESMASIFIKEKGTIQIAAYILDFYAFAFILSGVNITLGTYYTAVNSPILSAVITASRSLIGLIIGLIILPLIFGNEGIWMAVIFAEVATIIVGIVCMRKYPFGDLKENLID</sequence>
<feature type="transmembrane region" description="Helical" evidence="7">
    <location>
        <begin position="198"/>
        <end position="218"/>
    </location>
</feature>
<dbReference type="GO" id="GO:0005886">
    <property type="term" value="C:plasma membrane"/>
    <property type="evidence" value="ECO:0007669"/>
    <property type="project" value="UniProtKB-SubCell"/>
</dbReference>
<dbReference type="GO" id="GO:0042910">
    <property type="term" value="F:xenobiotic transmembrane transporter activity"/>
    <property type="evidence" value="ECO:0007669"/>
    <property type="project" value="InterPro"/>
</dbReference>
<dbReference type="AlphaFoldDB" id="A0A267MKG9"/>
<accession>A0A267MKG9</accession>
<keyword evidence="4 7" id="KW-0812">Transmembrane</keyword>
<feature type="transmembrane region" description="Helical" evidence="7">
    <location>
        <begin position="321"/>
        <end position="347"/>
    </location>
</feature>
<keyword evidence="5 7" id="KW-1133">Transmembrane helix</keyword>
<dbReference type="InterPro" id="IPR051327">
    <property type="entry name" value="MATE_MepA_subfamily"/>
</dbReference>
<gene>
    <name evidence="8" type="ORF">CCE28_06930</name>
</gene>
<dbReference type="Proteomes" id="UP000216024">
    <property type="component" value="Unassembled WGS sequence"/>
</dbReference>
<dbReference type="PANTHER" id="PTHR43823:SF3">
    <property type="entry name" value="MULTIDRUG EXPORT PROTEIN MEPA"/>
    <property type="match status" value="1"/>
</dbReference>
<dbReference type="InterPro" id="IPR002528">
    <property type="entry name" value="MATE_fam"/>
</dbReference>
<feature type="transmembrane region" description="Helical" evidence="7">
    <location>
        <begin position="388"/>
        <end position="411"/>
    </location>
</feature>
<feature type="transmembrane region" description="Helical" evidence="7">
    <location>
        <begin position="60"/>
        <end position="84"/>
    </location>
</feature>
<feature type="transmembrane region" description="Helical" evidence="7">
    <location>
        <begin position="20"/>
        <end position="40"/>
    </location>
</feature>
<feature type="transmembrane region" description="Helical" evidence="7">
    <location>
        <begin position="168"/>
        <end position="192"/>
    </location>
</feature>
<dbReference type="PANTHER" id="PTHR43823">
    <property type="entry name" value="SPORULATION PROTEIN YKVU"/>
    <property type="match status" value="1"/>
</dbReference>
<evidence type="ECO:0000313" key="9">
    <source>
        <dbReference type="Proteomes" id="UP000216024"/>
    </source>
</evidence>
<dbReference type="OrthoDB" id="9776324at2"/>
<dbReference type="GO" id="GO:0015297">
    <property type="term" value="F:antiporter activity"/>
    <property type="evidence" value="ECO:0007669"/>
    <property type="project" value="InterPro"/>
</dbReference>